<evidence type="ECO:0000256" key="3">
    <source>
        <dbReference type="ARBA" id="ARBA00022490"/>
    </source>
</evidence>
<dbReference type="InterPro" id="IPR004701">
    <property type="entry name" value="PTS_EIIA_man-typ"/>
</dbReference>
<evidence type="ECO:0000256" key="7">
    <source>
        <dbReference type="ARBA" id="ARBA00022777"/>
    </source>
</evidence>
<keyword evidence="5" id="KW-0808">Transferase</keyword>
<evidence type="ECO:0000256" key="2">
    <source>
        <dbReference type="ARBA" id="ARBA00022448"/>
    </source>
</evidence>
<evidence type="ECO:0000256" key="4">
    <source>
        <dbReference type="ARBA" id="ARBA00022597"/>
    </source>
</evidence>
<dbReference type="GO" id="GO:0009401">
    <property type="term" value="P:phosphoenolpyruvate-dependent sugar phosphotransferase system"/>
    <property type="evidence" value="ECO:0007669"/>
    <property type="project" value="UniProtKB-KW"/>
</dbReference>
<dbReference type="GO" id="GO:0016020">
    <property type="term" value="C:membrane"/>
    <property type="evidence" value="ECO:0007669"/>
    <property type="project" value="InterPro"/>
</dbReference>
<evidence type="ECO:0000313" key="11">
    <source>
        <dbReference type="Proteomes" id="UP000516696"/>
    </source>
</evidence>
<keyword evidence="4" id="KW-0762">Sugar transport</keyword>
<keyword evidence="2" id="KW-0813">Transport</keyword>
<keyword evidence="6" id="KW-0598">Phosphotransferase system</keyword>
<dbReference type="CDD" id="cd00006">
    <property type="entry name" value="PTS_IIA_man"/>
    <property type="match status" value="1"/>
</dbReference>
<keyword evidence="7" id="KW-0418">Kinase</keyword>
<dbReference type="Gene3D" id="3.40.50.510">
    <property type="entry name" value="Phosphotransferase system, mannose-type IIA component"/>
    <property type="match status" value="1"/>
</dbReference>
<evidence type="ECO:0000259" key="8">
    <source>
        <dbReference type="PROSITE" id="PS51096"/>
    </source>
</evidence>
<evidence type="ECO:0000256" key="5">
    <source>
        <dbReference type="ARBA" id="ARBA00022679"/>
    </source>
</evidence>
<proteinExistence type="predicted"/>
<sequence>MATIILASHGELSQGLKQTAAMIIGDHSNIYALSAFRDEDQPMTEQIQNILAKVDLADTYILTDILGGSVNNDLLGVVQEHPDLELITGMNLPLVITLATQVNRVSQEELAAIIQESQRSIVNCKKLLVEATAEEDEL</sequence>
<protein>
    <submittedName>
        <fullName evidence="9">PTS fructose transporter subunit IIA</fullName>
    </submittedName>
</protein>
<dbReference type="EMBL" id="CP050485">
    <property type="protein sequence ID" value="QOG28423.1"/>
    <property type="molecule type" value="Genomic_DNA"/>
</dbReference>
<reference evidence="9 12" key="2">
    <citation type="submission" date="2023-06" db="EMBL/GenBank/DDBJ databases">
        <title>Acute promotion of culturable opportunistic pathogens and persistent increase of antibiotic resistance following antibiotic exposure in mouse gut microbiota.</title>
        <authorList>
            <person name="Li L."/>
            <person name="Wang B."/>
            <person name="Sun Y."/>
            <person name="Wang M."/>
            <person name="Xu H."/>
        </authorList>
    </citation>
    <scope>NUCLEOTIDE SEQUENCE [LARGE SCALE GENOMIC DNA]</scope>
    <source>
        <strain evidence="9 12">CRI2_2</strain>
    </source>
</reference>
<dbReference type="EMBL" id="JASUBT010000001">
    <property type="protein sequence ID" value="MDL4934331.1"/>
    <property type="molecule type" value="Genomic_DNA"/>
</dbReference>
<evidence type="ECO:0000313" key="9">
    <source>
        <dbReference type="EMBL" id="MDL4934331.1"/>
    </source>
</evidence>
<evidence type="ECO:0000313" key="10">
    <source>
        <dbReference type="EMBL" id="QOG28423.1"/>
    </source>
</evidence>
<dbReference type="GO" id="GO:0016301">
    <property type="term" value="F:kinase activity"/>
    <property type="evidence" value="ECO:0007669"/>
    <property type="project" value="UniProtKB-KW"/>
</dbReference>
<dbReference type="Proteomes" id="UP000516696">
    <property type="component" value="Chromosome"/>
</dbReference>
<dbReference type="RefSeq" id="WP_103300139.1">
    <property type="nucleotide sequence ID" value="NZ_BSYC01000001.1"/>
</dbReference>
<dbReference type="PANTHER" id="PTHR33799">
    <property type="entry name" value="PTS PERMEASE-RELATED-RELATED"/>
    <property type="match status" value="1"/>
</dbReference>
<name>A0A2K3QXD9_ENTGA</name>
<dbReference type="SUPFAM" id="SSF53062">
    <property type="entry name" value="PTS system fructose IIA component-like"/>
    <property type="match status" value="1"/>
</dbReference>
<dbReference type="GO" id="GO:0005737">
    <property type="term" value="C:cytoplasm"/>
    <property type="evidence" value="ECO:0007669"/>
    <property type="project" value="UniProtKB-SubCell"/>
</dbReference>
<accession>A0A2K3QXD9</accession>
<feature type="domain" description="PTS EIIA type-4" evidence="8">
    <location>
        <begin position="1"/>
        <end position="121"/>
    </location>
</feature>
<dbReference type="PANTHER" id="PTHR33799:SF1">
    <property type="entry name" value="PTS SYSTEM MANNOSE-SPECIFIC EIIAB COMPONENT-RELATED"/>
    <property type="match status" value="1"/>
</dbReference>
<evidence type="ECO:0000256" key="1">
    <source>
        <dbReference type="ARBA" id="ARBA00004496"/>
    </source>
</evidence>
<dbReference type="AlphaFoldDB" id="A0A2K3QXD9"/>
<dbReference type="GeneID" id="93225218"/>
<dbReference type="InterPro" id="IPR051471">
    <property type="entry name" value="Bacterial_PTS_sugar_comp"/>
</dbReference>
<comment type="subcellular location">
    <subcellularLocation>
        <location evidence="1">Cytoplasm</location>
    </subcellularLocation>
</comment>
<keyword evidence="3" id="KW-0963">Cytoplasm</keyword>
<evidence type="ECO:0000256" key="6">
    <source>
        <dbReference type="ARBA" id="ARBA00022683"/>
    </source>
</evidence>
<evidence type="ECO:0000313" key="12">
    <source>
        <dbReference type="Proteomes" id="UP001241571"/>
    </source>
</evidence>
<dbReference type="Pfam" id="PF03610">
    <property type="entry name" value="EIIA-man"/>
    <property type="match status" value="1"/>
</dbReference>
<dbReference type="InterPro" id="IPR036662">
    <property type="entry name" value="PTS_EIIA_man-typ_sf"/>
</dbReference>
<dbReference type="Proteomes" id="UP001241571">
    <property type="component" value="Unassembled WGS sequence"/>
</dbReference>
<reference evidence="10 11" key="1">
    <citation type="submission" date="2020-03" db="EMBL/GenBank/DDBJ databases">
        <title>Characterization of ganglioside-mimicking enterococci.</title>
        <authorList>
            <person name="Patry R.T."/>
            <person name="Nothaft H."/>
            <person name="Bridger R."/>
            <person name="Shajahan A."/>
            <person name="Huynh S."/>
            <person name="Sanchez S."/>
            <person name="Azadi P."/>
            <person name="Cooper K."/>
            <person name="Miller W.G."/>
            <person name="Parker C.T."/>
            <person name="Wells L."/>
            <person name="Szymanski C.M."/>
        </authorList>
    </citation>
    <scope>NUCLEOTIDE SEQUENCE [LARGE SCALE GENOMIC DNA]</scope>
    <source>
        <strain evidence="10 11">EGM181</strain>
    </source>
</reference>
<gene>
    <name evidence="10" type="ORF">EGM181_14730</name>
    <name evidence="9" type="ORF">QRX88_01210</name>
</gene>
<dbReference type="InterPro" id="IPR033887">
    <property type="entry name" value="PTS_IIA_man"/>
</dbReference>
<organism evidence="9 12">
    <name type="scientific">Enterococcus gallinarum</name>
    <dbReference type="NCBI Taxonomy" id="1353"/>
    <lineage>
        <taxon>Bacteria</taxon>
        <taxon>Bacillati</taxon>
        <taxon>Bacillota</taxon>
        <taxon>Bacilli</taxon>
        <taxon>Lactobacillales</taxon>
        <taxon>Enterococcaceae</taxon>
        <taxon>Enterococcus</taxon>
    </lineage>
</organism>
<dbReference type="PROSITE" id="PS51096">
    <property type="entry name" value="PTS_EIIA_TYPE_4"/>
    <property type="match status" value="1"/>
</dbReference>